<dbReference type="AlphaFoldDB" id="U4U629"/>
<evidence type="ECO:0000256" key="1">
    <source>
        <dbReference type="SAM" id="Phobius"/>
    </source>
</evidence>
<keyword evidence="1" id="KW-0812">Transmembrane</keyword>
<sequence>MEDSIFRVPKCCAADEYLNDTLRICSKALFSTDLDMNIFESNETGLDPDISLERAEYKLIPYYQALMCKSNEVRSRTYGIIITVACFWLIDVFMFAYPLESGKTQLALDVIKAALGVVTFIGFVGNKYTRKELKKKFTNKKRINSEDCEGLNGIHTPTPDTQCEMDTFISNNHAQMTTFQNNR</sequence>
<evidence type="ECO:0000313" key="2">
    <source>
        <dbReference type="EMBL" id="ERL88527.1"/>
    </source>
</evidence>
<keyword evidence="1" id="KW-1133">Transmembrane helix</keyword>
<name>U4U629_DENPD</name>
<feature type="transmembrane region" description="Helical" evidence="1">
    <location>
        <begin position="105"/>
        <end position="125"/>
    </location>
</feature>
<evidence type="ECO:0000313" key="3">
    <source>
        <dbReference type="Proteomes" id="UP000030742"/>
    </source>
</evidence>
<reference evidence="2 3" key="1">
    <citation type="journal article" date="2013" name="Genome Biol.">
        <title>Draft genome of the mountain pine beetle, Dendroctonus ponderosae Hopkins, a major forest pest.</title>
        <authorList>
            <person name="Keeling C.I."/>
            <person name="Yuen M.M."/>
            <person name="Liao N.Y."/>
            <person name="Docking T.R."/>
            <person name="Chan S.K."/>
            <person name="Taylor G.A."/>
            <person name="Palmquist D.L."/>
            <person name="Jackman S.D."/>
            <person name="Nguyen A."/>
            <person name="Li M."/>
            <person name="Henderson H."/>
            <person name="Janes J.K."/>
            <person name="Zhao Y."/>
            <person name="Pandoh P."/>
            <person name="Moore R."/>
            <person name="Sperling F.A."/>
            <person name="Huber D.P."/>
            <person name="Birol I."/>
            <person name="Jones S.J."/>
            <person name="Bohlmann J."/>
        </authorList>
    </citation>
    <scope>NUCLEOTIDE SEQUENCE</scope>
</reference>
<proteinExistence type="predicted"/>
<organism evidence="2 3">
    <name type="scientific">Dendroctonus ponderosae</name>
    <name type="common">Mountain pine beetle</name>
    <dbReference type="NCBI Taxonomy" id="77166"/>
    <lineage>
        <taxon>Eukaryota</taxon>
        <taxon>Metazoa</taxon>
        <taxon>Ecdysozoa</taxon>
        <taxon>Arthropoda</taxon>
        <taxon>Hexapoda</taxon>
        <taxon>Insecta</taxon>
        <taxon>Pterygota</taxon>
        <taxon>Neoptera</taxon>
        <taxon>Endopterygota</taxon>
        <taxon>Coleoptera</taxon>
        <taxon>Polyphaga</taxon>
        <taxon>Cucujiformia</taxon>
        <taxon>Curculionidae</taxon>
        <taxon>Scolytinae</taxon>
        <taxon>Dendroctonus</taxon>
    </lineage>
</organism>
<keyword evidence="1" id="KW-0472">Membrane</keyword>
<dbReference type="Proteomes" id="UP000030742">
    <property type="component" value="Unassembled WGS sequence"/>
</dbReference>
<dbReference type="OrthoDB" id="5854379at2759"/>
<feature type="transmembrane region" description="Helical" evidence="1">
    <location>
        <begin position="77"/>
        <end position="99"/>
    </location>
</feature>
<dbReference type="EMBL" id="KB632070">
    <property type="protein sequence ID" value="ERL88527.1"/>
    <property type="molecule type" value="Genomic_DNA"/>
</dbReference>
<accession>U4U629</accession>
<gene>
    <name evidence="2" type="ORF">D910_05913</name>
</gene>
<protein>
    <submittedName>
        <fullName evidence="2">Uncharacterized protein</fullName>
    </submittedName>
</protein>